<dbReference type="Proteomes" id="UP000194435">
    <property type="component" value="Unassembled WGS sequence"/>
</dbReference>
<proteinExistence type="predicted"/>
<accession>A0A9X8X7Y7</accession>
<gene>
    <name evidence="1" type="ORF">BACERE00221_03645</name>
</gene>
<name>A0A9X8X7Y7_9BACI</name>
<reference evidence="1 2" key="1">
    <citation type="submission" date="2017-04" db="EMBL/GenBank/DDBJ databases">
        <authorList>
            <person name="Criscuolo A."/>
        </authorList>
    </citation>
    <scope>NUCLEOTIDE SEQUENCE [LARGE SCALE GENOMIC DNA]</scope>
    <source>
        <strain evidence="1">16-00221</strain>
    </source>
</reference>
<sequence>MTMRYDSISHVGHFDYTLFQKNRKECVTKARLVVTTHFRLYTIRQKNSTGYQSKKIEVVLIHMKQQRNQKGTQRIWY</sequence>
<dbReference type="AlphaFoldDB" id="A0A9X8X7Y7"/>
<dbReference type="EMBL" id="FWZC01000055">
    <property type="protein sequence ID" value="SME27890.1"/>
    <property type="molecule type" value="Genomic_DNA"/>
</dbReference>
<evidence type="ECO:0000313" key="2">
    <source>
        <dbReference type="Proteomes" id="UP000194435"/>
    </source>
</evidence>
<comment type="caution">
    <text evidence="1">The sequence shown here is derived from an EMBL/GenBank/DDBJ whole genome shotgun (WGS) entry which is preliminary data.</text>
</comment>
<organism evidence="1 2">
    <name type="scientific">Bacillus paranthracis</name>
    <dbReference type="NCBI Taxonomy" id="2026186"/>
    <lineage>
        <taxon>Bacteria</taxon>
        <taxon>Bacillati</taxon>
        <taxon>Bacillota</taxon>
        <taxon>Bacilli</taxon>
        <taxon>Bacillales</taxon>
        <taxon>Bacillaceae</taxon>
        <taxon>Bacillus</taxon>
        <taxon>Bacillus cereus group</taxon>
    </lineage>
</organism>
<evidence type="ECO:0000313" key="1">
    <source>
        <dbReference type="EMBL" id="SME27890.1"/>
    </source>
</evidence>
<protein>
    <submittedName>
        <fullName evidence="1">Uncharacterized protein</fullName>
    </submittedName>
</protein>